<evidence type="ECO:0000313" key="2">
    <source>
        <dbReference type="EMBL" id="MDV3438194.1"/>
    </source>
</evidence>
<evidence type="ECO:0000313" key="3">
    <source>
        <dbReference type="Proteomes" id="UP001273935"/>
    </source>
</evidence>
<dbReference type="SUPFAM" id="SSF55729">
    <property type="entry name" value="Acyl-CoA N-acyltransferases (Nat)"/>
    <property type="match status" value="1"/>
</dbReference>
<keyword evidence="3" id="KW-1185">Reference proteome</keyword>
<dbReference type="Pfam" id="PF00583">
    <property type="entry name" value="Acetyltransf_1"/>
    <property type="match status" value="1"/>
</dbReference>
<organism evidence="2 3">
    <name type="scientific">Metapseudomonas otitidis</name>
    <dbReference type="NCBI Taxonomy" id="319939"/>
    <lineage>
        <taxon>Bacteria</taxon>
        <taxon>Pseudomonadati</taxon>
        <taxon>Pseudomonadota</taxon>
        <taxon>Gammaproteobacteria</taxon>
        <taxon>Pseudomonadales</taxon>
        <taxon>Pseudomonadaceae</taxon>
        <taxon>Metapseudomonas</taxon>
    </lineage>
</organism>
<dbReference type="Gene3D" id="3.40.630.30">
    <property type="match status" value="1"/>
</dbReference>
<proteinExistence type="predicted"/>
<dbReference type="InterPro" id="IPR000182">
    <property type="entry name" value="GNAT_dom"/>
</dbReference>
<dbReference type="Proteomes" id="UP001273935">
    <property type="component" value="Unassembled WGS sequence"/>
</dbReference>
<keyword evidence="2" id="KW-0012">Acyltransferase</keyword>
<gene>
    <name evidence="2" type="ORF">R0G64_01980</name>
</gene>
<dbReference type="PROSITE" id="PS51186">
    <property type="entry name" value="GNAT"/>
    <property type="match status" value="1"/>
</dbReference>
<name>A0ABU3XJR7_9GAMM</name>
<dbReference type="EMBL" id="JAWJUL010000004">
    <property type="protein sequence ID" value="MDV3438194.1"/>
    <property type="molecule type" value="Genomic_DNA"/>
</dbReference>
<dbReference type="InterPro" id="IPR016181">
    <property type="entry name" value="Acyl_CoA_acyltransferase"/>
</dbReference>
<protein>
    <submittedName>
        <fullName evidence="2">N-acetyltransferase</fullName>
        <ecNumber evidence="2">2.3.1.-</ecNumber>
    </submittedName>
</protein>
<reference evidence="2 3" key="1">
    <citation type="submission" date="2023-10" db="EMBL/GenBank/DDBJ databases">
        <title>Pseudomonas otitidis isolated from a paediatric patient with cystic fibrosis in Chile.</title>
        <authorList>
            <person name="Amsteins-Romero L."/>
            <person name="Opazo-Capurro A."/>
            <person name="Matus-Kohler M."/>
            <person name="Gonzalez-Rocha G."/>
        </authorList>
    </citation>
    <scope>NUCLEOTIDE SEQUENCE [LARGE SCALE GENOMIC DNA]</scope>
    <source>
        <strain evidence="2 3">P-714</strain>
    </source>
</reference>
<evidence type="ECO:0000259" key="1">
    <source>
        <dbReference type="PROSITE" id="PS51186"/>
    </source>
</evidence>
<dbReference type="GO" id="GO:0016746">
    <property type="term" value="F:acyltransferase activity"/>
    <property type="evidence" value="ECO:0007669"/>
    <property type="project" value="UniProtKB-KW"/>
</dbReference>
<feature type="domain" description="N-acetyltransferase" evidence="1">
    <location>
        <begin position="3"/>
        <end position="104"/>
    </location>
</feature>
<sequence>MTLILRHETASDIDAITHLTIAAFKTAPHTSHTEQHIVNALRHSGQLTLSLVAEAHGTLLGHLALSPVELSSGAPGWFGLGPVSVDPKHQNQGIGSALIGGMPR</sequence>
<keyword evidence="2" id="KW-0808">Transferase</keyword>
<comment type="caution">
    <text evidence="2">The sequence shown here is derived from an EMBL/GenBank/DDBJ whole genome shotgun (WGS) entry which is preliminary data.</text>
</comment>
<dbReference type="EC" id="2.3.1.-" evidence="2"/>
<accession>A0ABU3XJR7</accession>
<dbReference type="CDD" id="cd04301">
    <property type="entry name" value="NAT_SF"/>
    <property type="match status" value="1"/>
</dbReference>